<evidence type="ECO:0000259" key="5">
    <source>
        <dbReference type="Pfam" id="PF26449"/>
    </source>
</evidence>
<dbReference type="Proteomes" id="UP000231464">
    <property type="component" value="Unassembled WGS sequence"/>
</dbReference>
<dbReference type="AlphaFoldDB" id="A0A2M6WBD0"/>
<evidence type="ECO:0000256" key="2">
    <source>
        <dbReference type="SAM" id="Phobius"/>
    </source>
</evidence>
<feature type="domain" description="Helicase HerA central" evidence="3">
    <location>
        <begin position="426"/>
        <end position="478"/>
    </location>
</feature>
<dbReference type="Gene3D" id="3.40.50.300">
    <property type="entry name" value="P-loop containing nucleotide triphosphate hydrolases"/>
    <property type="match status" value="2"/>
</dbReference>
<dbReference type="InterPro" id="IPR058441">
    <property type="entry name" value="DUF8128"/>
</dbReference>
<dbReference type="PANTHER" id="PTHR30121:SF11">
    <property type="entry name" value="AAA+ ATPASE DOMAIN-CONTAINING PROTEIN"/>
    <property type="match status" value="1"/>
</dbReference>
<feature type="domain" description="DUF8128" evidence="5">
    <location>
        <begin position="116"/>
        <end position="401"/>
    </location>
</feature>
<organism evidence="6 7">
    <name type="scientific">Candidatus Kuenenbacteria bacterium CG10_big_fil_rev_8_21_14_0_10_36_11</name>
    <dbReference type="NCBI Taxonomy" id="1974618"/>
    <lineage>
        <taxon>Bacteria</taxon>
        <taxon>Candidatus Kueneniibacteriota</taxon>
    </lineage>
</organism>
<keyword evidence="2" id="KW-0472">Membrane</keyword>
<protein>
    <recommendedName>
        <fullName evidence="8">Type IV secretion system coupling protein TraD DNA-binding domain-containing protein</fullName>
    </recommendedName>
</protein>
<dbReference type="EMBL" id="PFBP01000005">
    <property type="protein sequence ID" value="PIT90092.1"/>
    <property type="molecule type" value="Genomic_DNA"/>
</dbReference>
<reference evidence="7" key="1">
    <citation type="submission" date="2017-09" db="EMBL/GenBank/DDBJ databases">
        <title>Depth-based differentiation of microbial function through sediment-hosted aquifers and enrichment of novel symbionts in the deep terrestrial subsurface.</title>
        <authorList>
            <person name="Probst A.J."/>
            <person name="Ladd B."/>
            <person name="Jarett J.K."/>
            <person name="Geller-Mcgrath D.E."/>
            <person name="Sieber C.M.K."/>
            <person name="Emerson J.B."/>
            <person name="Anantharaman K."/>
            <person name="Thomas B.C."/>
            <person name="Malmstrom R."/>
            <person name="Stieglmeier M."/>
            <person name="Klingl A."/>
            <person name="Woyke T."/>
            <person name="Ryan C.M."/>
            <person name="Banfield J.F."/>
        </authorList>
    </citation>
    <scope>NUCLEOTIDE SEQUENCE [LARGE SCALE GENOMIC DNA]</scope>
</reference>
<dbReference type="CDD" id="cd01127">
    <property type="entry name" value="TrwB_TraG_TraD_VirD4"/>
    <property type="match status" value="1"/>
</dbReference>
<dbReference type="InterPro" id="IPR027417">
    <property type="entry name" value="P-loop_NTPase"/>
</dbReference>
<feature type="domain" description="TraD/TraG TraM recognition site" evidence="4">
    <location>
        <begin position="695"/>
        <end position="765"/>
    </location>
</feature>
<evidence type="ECO:0000259" key="4">
    <source>
        <dbReference type="Pfam" id="PF12696"/>
    </source>
</evidence>
<comment type="caution">
    <text evidence="6">The sequence shown here is derived from an EMBL/GenBank/DDBJ whole genome shotgun (WGS) entry which is preliminary data.</text>
</comment>
<dbReference type="InterPro" id="IPR032689">
    <property type="entry name" value="TraG-D_C"/>
</dbReference>
<keyword evidence="2" id="KW-1133">Transmembrane helix</keyword>
<name>A0A2M6WBD0_9BACT</name>
<evidence type="ECO:0000313" key="6">
    <source>
        <dbReference type="EMBL" id="PIT90092.1"/>
    </source>
</evidence>
<dbReference type="Pfam" id="PF01935">
    <property type="entry name" value="DUF87"/>
    <property type="match status" value="1"/>
</dbReference>
<dbReference type="Pfam" id="PF12696">
    <property type="entry name" value="TraG-D_C"/>
    <property type="match status" value="1"/>
</dbReference>
<proteinExistence type="predicted"/>
<feature type="region of interest" description="Disordered" evidence="1">
    <location>
        <begin position="824"/>
        <end position="856"/>
    </location>
</feature>
<evidence type="ECO:0000256" key="1">
    <source>
        <dbReference type="SAM" id="MobiDB-lite"/>
    </source>
</evidence>
<keyword evidence="2" id="KW-0812">Transmembrane</keyword>
<dbReference type="SUPFAM" id="SSF52540">
    <property type="entry name" value="P-loop containing nucleoside triphosphate hydrolases"/>
    <property type="match status" value="1"/>
</dbReference>
<dbReference type="Pfam" id="PF26449">
    <property type="entry name" value="DUF8128"/>
    <property type="match status" value="1"/>
</dbReference>
<feature type="transmembrane region" description="Helical" evidence="2">
    <location>
        <begin position="20"/>
        <end position="40"/>
    </location>
</feature>
<feature type="compositionally biased region" description="Basic and acidic residues" evidence="1">
    <location>
        <begin position="830"/>
        <end position="843"/>
    </location>
</feature>
<dbReference type="InterPro" id="IPR002789">
    <property type="entry name" value="HerA_central"/>
</dbReference>
<dbReference type="PANTHER" id="PTHR30121">
    <property type="entry name" value="UNCHARACTERIZED PROTEIN YJGR-RELATED"/>
    <property type="match status" value="1"/>
</dbReference>
<gene>
    <name evidence="6" type="ORF">COU23_00420</name>
</gene>
<sequence length="856" mass="97329">MRNMPYSSFSQPTLFDNPIFIVGLFLLAIIFLILIIILIWRAWVRKNYKLPLELRSVILSVAVPKDAAGVGKKETETGSNTAQIQEQISWAENLWSTFGAIKPPKAWQAWFYGRHDEISLEIVAQNRLIYFYVVAPKYLEQFIEQQIQAQYPHAQIEIEEDYNIFAPSSSVAAACLNLMKPDILSLKTYRKMEVDPLNSLTNSLSKLSDSEGAVIQIMIRPVAKDWHKKGRKIVQEIMSGKKIDDVLKKIPGRFWYDKAANQTLKSIGGLHSAFLVSESKSKDELPKQPQLTPLDQETIKSIEEKVAKASMETNIRVVVSAPDNSTATMNLRNILNSFGQYNIYEYGNGFKASGSKKIDKIISDIIHRRFSKNFLMTLNTEELASVYHFPLPSCATPNIHWLGARRAPAPTNMPEQGIILGKNIYRGKETLVKLQKDDRRRHLYIIGMTGTGKSTLMVNLAVQDIQNGEGVCYIDPHGTGIEDILPTIPESRLQDVIYFDPGFTERPIGLNMLEAKTSAEQDFATQEMIEIFYKLMPSREMGGPMFEHYMRNAMLLLMADKDNPGTIVEIPRVFVDEEFRQYKLSKCHDLMVKAFWEKEYVAAQRGSSGADMLSYVISKTGRFIENEMMRNVIGQPYSGFNIREIMDHKKILLVNLSKGKIGETNSDLLGLIFVSKLQIAALSRADLPENERPDFYLYIDEFQNYVTDSIATILAEARKYRLNLIMAHQYISQLIKNQDTKVRDAVFGNAGTMICYRIGVEDTETMAKQYAPVFNEYDLMNIEKYQAYVRLLINNEAARPFNMMAFPPVKGNPEIVDVVKEYSSQKYGRPKSEVEQEISERSKLGQNAKDGVISNP</sequence>
<evidence type="ECO:0000313" key="7">
    <source>
        <dbReference type="Proteomes" id="UP000231464"/>
    </source>
</evidence>
<evidence type="ECO:0008006" key="8">
    <source>
        <dbReference type="Google" id="ProtNLM"/>
    </source>
</evidence>
<evidence type="ECO:0000259" key="3">
    <source>
        <dbReference type="Pfam" id="PF01935"/>
    </source>
</evidence>
<accession>A0A2M6WBD0</accession>
<dbReference type="InterPro" id="IPR051162">
    <property type="entry name" value="T4SS_component"/>
</dbReference>